<feature type="transmembrane region" description="Helical" evidence="6">
    <location>
        <begin position="147"/>
        <end position="167"/>
    </location>
</feature>
<evidence type="ECO:0000256" key="3">
    <source>
        <dbReference type="ARBA" id="ARBA00022692"/>
    </source>
</evidence>
<dbReference type="PANTHER" id="PTHR40074">
    <property type="entry name" value="O-ACETYLTRANSFERASE WECH"/>
    <property type="match status" value="1"/>
</dbReference>
<feature type="transmembrane region" description="Helical" evidence="6">
    <location>
        <begin position="289"/>
        <end position="307"/>
    </location>
</feature>
<keyword evidence="8" id="KW-0012">Acyltransferase</keyword>
<evidence type="ECO:0000256" key="6">
    <source>
        <dbReference type="SAM" id="Phobius"/>
    </source>
</evidence>
<dbReference type="EMBL" id="FOHQ01000002">
    <property type="protein sequence ID" value="SES77561.1"/>
    <property type="molecule type" value="Genomic_DNA"/>
</dbReference>
<sequence>MGSEPYFKNNIVNRITLMDGCAIFFIVLAHELEGTNTPDALFLTKYLAVFGLVLFTFSSGLKMGLNHFDEINDKTFLSNYFIKRFIRLYKAYIGYTLLAFISYFSVLYISTYYLKLNFVDFNEWWNSLNVNDLFNTLIGTNFVSAHLWYLVALLAITSVCFSIIYYFNIKTLFLFIFPLMIFDIIYWDYLMLHSMILFKIVAYMPIYIFGIFCGRYLIDHMNKNIFHGLSMFFIVIFLLSVAYPNNTILKYDILIYGSTFPLTMLFVSSYLLNFNYINQLLLICGKYSFQIYLFHWPLILPILSRLITDVLSINYFIMPYFVTTLAIASCICAYKIVKKIKLNILFE</sequence>
<dbReference type="GO" id="GO:0009246">
    <property type="term" value="P:enterobacterial common antigen biosynthetic process"/>
    <property type="evidence" value="ECO:0007669"/>
    <property type="project" value="TreeGrafter"/>
</dbReference>
<evidence type="ECO:0000256" key="2">
    <source>
        <dbReference type="ARBA" id="ARBA00022475"/>
    </source>
</evidence>
<dbReference type="RefSeq" id="WP_091689456.1">
    <property type="nucleotide sequence ID" value="NZ_CAAGSJ010000001.1"/>
</dbReference>
<reference evidence="9" key="1">
    <citation type="submission" date="2016-10" db="EMBL/GenBank/DDBJ databases">
        <authorList>
            <person name="Varghese N."/>
            <person name="Submissions S."/>
        </authorList>
    </citation>
    <scope>NUCLEOTIDE SEQUENCE [LARGE SCALE GENOMIC DNA]</scope>
    <source>
        <strain evidence="9">SLH 33</strain>
    </source>
</reference>
<dbReference type="GO" id="GO:0016787">
    <property type="term" value="F:hydrolase activity"/>
    <property type="evidence" value="ECO:0007669"/>
    <property type="project" value="UniProtKB-KW"/>
</dbReference>
<feature type="transmembrane region" description="Helical" evidence="6">
    <location>
        <begin position="42"/>
        <end position="61"/>
    </location>
</feature>
<keyword evidence="4 6" id="KW-1133">Transmembrane helix</keyword>
<dbReference type="PANTHER" id="PTHR40074:SF2">
    <property type="entry name" value="O-ACETYLTRANSFERASE WECH"/>
    <property type="match status" value="1"/>
</dbReference>
<keyword evidence="2" id="KW-1003">Cell membrane</keyword>
<keyword evidence="5 6" id="KW-0472">Membrane</keyword>
<name>A0A1H9Z7W4_9EURY</name>
<accession>A0A1H9Z7W4</accession>
<gene>
    <name evidence="8" type="ORF">SAMN04488587_0920</name>
</gene>
<feature type="transmembrane region" description="Helical" evidence="6">
    <location>
        <begin position="225"/>
        <end position="243"/>
    </location>
</feature>
<keyword evidence="8" id="KW-0378">Hydrolase</keyword>
<comment type="subcellular location">
    <subcellularLocation>
        <location evidence="1">Cell membrane</location>
        <topology evidence="1">Multi-pass membrane protein</topology>
    </subcellularLocation>
</comment>
<evidence type="ECO:0000256" key="5">
    <source>
        <dbReference type="ARBA" id="ARBA00023136"/>
    </source>
</evidence>
<keyword evidence="8" id="KW-0808">Transferase</keyword>
<keyword evidence="9" id="KW-1185">Reference proteome</keyword>
<proteinExistence type="predicted"/>
<feature type="transmembrane region" description="Helical" evidence="6">
    <location>
        <begin position="313"/>
        <end position="337"/>
    </location>
</feature>
<feature type="transmembrane region" description="Helical" evidence="6">
    <location>
        <begin position="196"/>
        <end position="218"/>
    </location>
</feature>
<evidence type="ECO:0000313" key="8">
    <source>
        <dbReference type="EMBL" id="SES77561.1"/>
    </source>
</evidence>
<dbReference type="GO" id="GO:0005886">
    <property type="term" value="C:plasma membrane"/>
    <property type="evidence" value="ECO:0007669"/>
    <property type="project" value="UniProtKB-SubCell"/>
</dbReference>
<dbReference type="STRING" id="1353158.SAMN04488587_0920"/>
<dbReference type="AlphaFoldDB" id="A0A1H9Z7W4"/>
<feature type="transmembrane region" description="Helical" evidence="6">
    <location>
        <begin position="12"/>
        <end position="30"/>
    </location>
</feature>
<dbReference type="Proteomes" id="UP000243338">
    <property type="component" value="Unassembled WGS sequence"/>
</dbReference>
<keyword evidence="3 6" id="KW-0812">Transmembrane</keyword>
<dbReference type="Pfam" id="PF01757">
    <property type="entry name" value="Acyl_transf_3"/>
    <property type="match status" value="1"/>
</dbReference>
<feature type="transmembrane region" description="Helical" evidence="6">
    <location>
        <begin position="172"/>
        <end position="190"/>
    </location>
</feature>
<dbReference type="InterPro" id="IPR002656">
    <property type="entry name" value="Acyl_transf_3_dom"/>
</dbReference>
<feature type="transmembrane region" description="Helical" evidence="6">
    <location>
        <begin position="92"/>
        <end position="114"/>
    </location>
</feature>
<protein>
    <submittedName>
        <fullName evidence="8">Peptidoglycan/LPS O-acetylase OafA/YrhL, contains acyltransferase and SGNH-hydrolase domains</fullName>
    </submittedName>
</protein>
<dbReference type="GO" id="GO:0016413">
    <property type="term" value="F:O-acetyltransferase activity"/>
    <property type="evidence" value="ECO:0007669"/>
    <property type="project" value="TreeGrafter"/>
</dbReference>
<evidence type="ECO:0000256" key="1">
    <source>
        <dbReference type="ARBA" id="ARBA00004651"/>
    </source>
</evidence>
<evidence type="ECO:0000313" key="9">
    <source>
        <dbReference type="Proteomes" id="UP000243338"/>
    </source>
</evidence>
<dbReference type="OrthoDB" id="136322at2157"/>
<organism evidence="8 9">
    <name type="scientific">Methanococcoides vulcani</name>
    <dbReference type="NCBI Taxonomy" id="1353158"/>
    <lineage>
        <taxon>Archaea</taxon>
        <taxon>Methanobacteriati</taxon>
        <taxon>Methanobacteriota</taxon>
        <taxon>Stenosarchaea group</taxon>
        <taxon>Methanomicrobia</taxon>
        <taxon>Methanosarcinales</taxon>
        <taxon>Methanosarcinaceae</taxon>
        <taxon>Methanococcoides</taxon>
    </lineage>
</organism>
<feature type="domain" description="Acyltransferase 3" evidence="7">
    <location>
        <begin position="14"/>
        <end position="332"/>
    </location>
</feature>
<evidence type="ECO:0000256" key="4">
    <source>
        <dbReference type="ARBA" id="ARBA00022989"/>
    </source>
</evidence>
<feature type="transmembrane region" description="Helical" evidence="6">
    <location>
        <begin position="255"/>
        <end position="277"/>
    </location>
</feature>
<evidence type="ECO:0000259" key="7">
    <source>
        <dbReference type="Pfam" id="PF01757"/>
    </source>
</evidence>